<dbReference type="SFLD" id="SFLDS00003">
    <property type="entry name" value="Haloacid_Dehalogenase"/>
    <property type="match status" value="1"/>
</dbReference>
<dbReference type="Gene3D" id="1.10.150.240">
    <property type="entry name" value="Putative phosphatase, domain 2"/>
    <property type="match status" value="1"/>
</dbReference>
<accession>A0ABT2WCM5</accession>
<keyword evidence="2" id="KW-0460">Magnesium</keyword>
<dbReference type="Pfam" id="PF13419">
    <property type="entry name" value="HAD_2"/>
    <property type="match status" value="1"/>
</dbReference>
<evidence type="ECO:0000313" key="4">
    <source>
        <dbReference type="Proteomes" id="UP001208656"/>
    </source>
</evidence>
<dbReference type="PANTHER" id="PTHR43434:SF26">
    <property type="entry name" value="PYROPHOSPHATASE PPAX"/>
    <property type="match status" value="1"/>
</dbReference>
<dbReference type="InterPro" id="IPR023214">
    <property type="entry name" value="HAD_sf"/>
</dbReference>
<dbReference type="InterPro" id="IPR006439">
    <property type="entry name" value="HAD-SF_hydro_IA"/>
</dbReference>
<evidence type="ECO:0000256" key="2">
    <source>
        <dbReference type="ARBA" id="ARBA00022842"/>
    </source>
</evidence>
<reference evidence="3 4" key="1">
    <citation type="submission" date="2022-10" db="EMBL/GenBank/DDBJ databases">
        <title>Description of Fervidibacillus gen. nov. in the family Fervidibacillaceae fam. nov. with two species, Fervidibacillus albus sp. nov., and Fervidibacillus halotolerans sp. nov., isolated from tidal flat sediments.</title>
        <authorList>
            <person name="Kwon K.K."/>
            <person name="Yang S.-H."/>
        </authorList>
    </citation>
    <scope>NUCLEOTIDE SEQUENCE [LARGE SCALE GENOMIC DNA]</scope>
    <source>
        <strain evidence="3 4">DSM 23332</strain>
    </source>
</reference>
<dbReference type="PRINTS" id="PR00413">
    <property type="entry name" value="HADHALOGNASE"/>
</dbReference>
<dbReference type="Proteomes" id="UP001208656">
    <property type="component" value="Unassembled WGS sequence"/>
</dbReference>
<proteinExistence type="predicted"/>
<dbReference type="NCBIfam" id="NF009804">
    <property type="entry name" value="PRK13288.1"/>
    <property type="match status" value="1"/>
</dbReference>
<dbReference type="SFLD" id="SFLDG01129">
    <property type="entry name" value="C1.5:_HAD__Beta-PGM__Phosphata"/>
    <property type="match status" value="1"/>
</dbReference>
<protein>
    <submittedName>
        <fullName evidence="3">Pyrophosphatase PpaX</fullName>
        <ecNumber evidence="3">3.6.1.1</ecNumber>
    </submittedName>
</protein>
<dbReference type="InterPro" id="IPR023198">
    <property type="entry name" value="PGP-like_dom2"/>
</dbReference>
<organism evidence="3 4">
    <name type="scientific">Pallidibacillus thermolactis</name>
    <dbReference type="NCBI Taxonomy" id="251051"/>
    <lineage>
        <taxon>Bacteria</taxon>
        <taxon>Bacillati</taxon>
        <taxon>Bacillota</taxon>
        <taxon>Bacilli</taxon>
        <taxon>Bacillales</taxon>
        <taxon>Bacillaceae</taxon>
        <taxon>Pallidibacillus</taxon>
    </lineage>
</organism>
<dbReference type="InterPro" id="IPR041492">
    <property type="entry name" value="HAD_2"/>
</dbReference>
<dbReference type="PANTHER" id="PTHR43434">
    <property type="entry name" value="PHOSPHOGLYCOLATE PHOSPHATASE"/>
    <property type="match status" value="1"/>
</dbReference>
<dbReference type="NCBIfam" id="TIGR01549">
    <property type="entry name" value="HAD-SF-IA-v1"/>
    <property type="match status" value="1"/>
</dbReference>
<dbReference type="GO" id="GO:0004427">
    <property type="term" value="F:inorganic diphosphate phosphatase activity"/>
    <property type="evidence" value="ECO:0007669"/>
    <property type="project" value="UniProtKB-EC"/>
</dbReference>
<gene>
    <name evidence="3" type="primary">ppaX</name>
    <name evidence="3" type="ORF">OEV82_01950</name>
</gene>
<dbReference type="EC" id="3.6.1.1" evidence="3"/>
<dbReference type="SUPFAM" id="SSF56784">
    <property type="entry name" value="HAD-like"/>
    <property type="match status" value="1"/>
</dbReference>
<keyword evidence="1 3" id="KW-0378">Hydrolase</keyword>
<dbReference type="SFLD" id="SFLDG01135">
    <property type="entry name" value="C1.5.6:_HAD__Beta-PGM__Phospha"/>
    <property type="match status" value="1"/>
</dbReference>
<dbReference type="Gene3D" id="3.40.50.1000">
    <property type="entry name" value="HAD superfamily/HAD-like"/>
    <property type="match status" value="1"/>
</dbReference>
<evidence type="ECO:0000313" key="3">
    <source>
        <dbReference type="EMBL" id="MCU9593216.1"/>
    </source>
</evidence>
<dbReference type="CDD" id="cd02616">
    <property type="entry name" value="HAD_PPase"/>
    <property type="match status" value="1"/>
</dbReference>
<dbReference type="NCBIfam" id="TIGR01509">
    <property type="entry name" value="HAD-SF-IA-v3"/>
    <property type="match status" value="1"/>
</dbReference>
<name>A0ABT2WCM5_9BACI</name>
<comment type="caution">
    <text evidence="3">The sequence shown here is derived from an EMBL/GenBank/DDBJ whole genome shotgun (WGS) entry which is preliminary data.</text>
</comment>
<keyword evidence="4" id="KW-1185">Reference proteome</keyword>
<sequence>MQRKIDTVLFDLDGTLLNTYELIQQSFLATFTYFGYDHITKEDCIPFIGPTLEESFSSVAPKHKVDEMIAYYRKFNVEKHDELVTEFDGVYETVKTLHKEGFKLGVVSTKVRYTVLKGLDKIDLLQYFPVIITLDEVEHAKPHPEPLHKAMEFFQSKPEQTIMIGDSNHDIEGAKHAGTFSAGVAWSIKGREFIEKLEPDYILDNMKDLLPILGVKEYAEN</sequence>
<dbReference type="RefSeq" id="WP_263060823.1">
    <property type="nucleotide sequence ID" value="NZ_JAOUSE010000003.1"/>
</dbReference>
<evidence type="ECO:0000256" key="1">
    <source>
        <dbReference type="ARBA" id="ARBA00022801"/>
    </source>
</evidence>
<dbReference type="EMBL" id="JAOUSE010000003">
    <property type="protein sequence ID" value="MCU9593216.1"/>
    <property type="molecule type" value="Genomic_DNA"/>
</dbReference>
<dbReference type="InterPro" id="IPR036412">
    <property type="entry name" value="HAD-like_sf"/>
</dbReference>
<dbReference type="InterPro" id="IPR050155">
    <property type="entry name" value="HAD-like_hydrolase_sf"/>
</dbReference>